<keyword evidence="2" id="KW-1185">Reference proteome</keyword>
<protein>
    <submittedName>
        <fullName evidence="1">Uncharacterized protein</fullName>
    </submittedName>
</protein>
<name>A0ABY4T3G1_9GAMM</name>
<dbReference type="RefSeq" id="WP_250338656.1">
    <property type="nucleotide sequence ID" value="NZ_CP063231.1"/>
</dbReference>
<evidence type="ECO:0000313" key="1">
    <source>
        <dbReference type="EMBL" id="URL57855.1"/>
    </source>
</evidence>
<organism evidence="1 2">
    <name type="scientific">Luteibacter flocculans</name>
    <dbReference type="NCBI Taxonomy" id="2780091"/>
    <lineage>
        <taxon>Bacteria</taxon>
        <taxon>Pseudomonadati</taxon>
        <taxon>Pseudomonadota</taxon>
        <taxon>Gammaproteobacteria</taxon>
        <taxon>Lysobacterales</taxon>
        <taxon>Rhodanobacteraceae</taxon>
        <taxon>Luteibacter</taxon>
    </lineage>
</organism>
<evidence type="ECO:0000313" key="2">
    <source>
        <dbReference type="Proteomes" id="UP001056681"/>
    </source>
</evidence>
<accession>A0ABY4T3G1</accession>
<gene>
    <name evidence="1" type="ORF">IM816_14735</name>
</gene>
<sequence>MITSADLKTAPRAFQRLPWKVQMFVVFYLRANRYACTEGERDLAAELVEERIAEHPVEHRDLTAILDRHFPRERL</sequence>
<dbReference type="EMBL" id="CP063231">
    <property type="protein sequence ID" value="URL57855.1"/>
    <property type="molecule type" value="Genomic_DNA"/>
</dbReference>
<reference evidence="1" key="1">
    <citation type="submission" date="2020-10" db="EMBL/GenBank/DDBJ databases">
        <title>Whole-genome sequence of Luteibacter sp. EIF3.</title>
        <authorList>
            <person name="Friedrich I."/>
            <person name="Hertel R."/>
            <person name="Daniel R."/>
        </authorList>
    </citation>
    <scope>NUCLEOTIDE SEQUENCE</scope>
    <source>
        <strain evidence="1">EIF3</strain>
    </source>
</reference>
<dbReference type="Proteomes" id="UP001056681">
    <property type="component" value="Chromosome"/>
</dbReference>
<proteinExistence type="predicted"/>